<keyword evidence="2" id="KW-1185">Reference proteome</keyword>
<accession>A0A2G2WH59</accession>
<protein>
    <submittedName>
        <fullName evidence="1">Transport inhibitor response 1-like protein</fullName>
    </submittedName>
</protein>
<dbReference type="OrthoDB" id="1927576at2759"/>
<organism evidence="1 2">
    <name type="scientific">Capsicum baccatum</name>
    <name type="common">Peruvian pepper</name>
    <dbReference type="NCBI Taxonomy" id="33114"/>
    <lineage>
        <taxon>Eukaryota</taxon>
        <taxon>Viridiplantae</taxon>
        <taxon>Streptophyta</taxon>
        <taxon>Embryophyta</taxon>
        <taxon>Tracheophyta</taxon>
        <taxon>Spermatophyta</taxon>
        <taxon>Magnoliopsida</taxon>
        <taxon>eudicotyledons</taxon>
        <taxon>Gunneridae</taxon>
        <taxon>Pentapetalae</taxon>
        <taxon>asterids</taxon>
        <taxon>lamiids</taxon>
        <taxon>Solanales</taxon>
        <taxon>Solanaceae</taxon>
        <taxon>Solanoideae</taxon>
        <taxon>Capsiceae</taxon>
        <taxon>Capsicum</taxon>
    </lineage>
</organism>
<evidence type="ECO:0000313" key="2">
    <source>
        <dbReference type="Proteomes" id="UP000224567"/>
    </source>
</evidence>
<evidence type="ECO:0000313" key="1">
    <source>
        <dbReference type="EMBL" id="PHT44588.1"/>
    </source>
</evidence>
<dbReference type="STRING" id="33114.A0A2G2WH59"/>
<proteinExistence type="predicted"/>
<dbReference type="Proteomes" id="UP000224567">
    <property type="component" value="Unassembled WGS sequence"/>
</dbReference>
<reference evidence="2" key="2">
    <citation type="journal article" date="2017" name="J. Anim. Genet.">
        <title>Multiple reference genome sequences of hot pepper reveal the massive evolution of plant disease resistance genes by retroduplication.</title>
        <authorList>
            <person name="Kim S."/>
            <person name="Park J."/>
            <person name="Yeom S.-I."/>
            <person name="Kim Y.-M."/>
            <person name="Seo E."/>
            <person name="Kim K.-T."/>
            <person name="Kim M.-S."/>
            <person name="Lee J.M."/>
            <person name="Cheong K."/>
            <person name="Shin H.-S."/>
            <person name="Kim S.-B."/>
            <person name="Han K."/>
            <person name="Lee J."/>
            <person name="Park M."/>
            <person name="Lee H.-A."/>
            <person name="Lee H.-Y."/>
            <person name="Lee Y."/>
            <person name="Oh S."/>
            <person name="Lee J.H."/>
            <person name="Choi E."/>
            <person name="Choi E."/>
            <person name="Lee S.E."/>
            <person name="Jeon J."/>
            <person name="Kim H."/>
            <person name="Choi G."/>
            <person name="Song H."/>
            <person name="Lee J."/>
            <person name="Lee S.-C."/>
            <person name="Kwon J.-K."/>
            <person name="Lee H.-Y."/>
            <person name="Koo N."/>
            <person name="Hong Y."/>
            <person name="Kim R.W."/>
            <person name="Kang W.-H."/>
            <person name="Huh J.H."/>
            <person name="Kang B.-C."/>
            <person name="Yang T.-J."/>
            <person name="Lee Y.-H."/>
            <person name="Bennetzen J.L."/>
            <person name="Choi D."/>
        </authorList>
    </citation>
    <scope>NUCLEOTIDE SEQUENCE [LARGE SCALE GENOMIC DNA]</scope>
    <source>
        <strain evidence="2">cv. PBC81</strain>
    </source>
</reference>
<gene>
    <name evidence="1" type="ORF">CQW23_13746</name>
</gene>
<dbReference type="InterPro" id="IPR032675">
    <property type="entry name" value="LRR_dom_sf"/>
</dbReference>
<name>A0A2G2WH59_CAPBA</name>
<dbReference type="EMBL" id="MLFT02000006">
    <property type="protein sequence ID" value="PHT44588.1"/>
    <property type="molecule type" value="Genomic_DNA"/>
</dbReference>
<dbReference type="SUPFAM" id="SSF52047">
    <property type="entry name" value="RNI-like"/>
    <property type="match status" value="1"/>
</dbReference>
<dbReference type="Gene3D" id="3.80.10.10">
    <property type="entry name" value="Ribonuclease Inhibitor"/>
    <property type="match status" value="1"/>
</dbReference>
<sequence length="70" mass="7710">MLSLAFAGDSDLGLHYVLYVCESLRKLEIRDCPFGDDALLANAANLETMRSLWMSNCSIVRINNGGLEDS</sequence>
<reference evidence="1 2" key="1">
    <citation type="journal article" date="2017" name="Genome Biol.">
        <title>New reference genome sequences of hot pepper reveal the massive evolution of plant disease-resistance genes by retroduplication.</title>
        <authorList>
            <person name="Kim S."/>
            <person name="Park J."/>
            <person name="Yeom S.I."/>
            <person name="Kim Y.M."/>
            <person name="Seo E."/>
            <person name="Kim K.T."/>
            <person name="Kim M.S."/>
            <person name="Lee J.M."/>
            <person name="Cheong K."/>
            <person name="Shin H.S."/>
            <person name="Kim S.B."/>
            <person name="Han K."/>
            <person name="Lee J."/>
            <person name="Park M."/>
            <person name="Lee H.A."/>
            <person name="Lee H.Y."/>
            <person name="Lee Y."/>
            <person name="Oh S."/>
            <person name="Lee J.H."/>
            <person name="Choi E."/>
            <person name="Choi E."/>
            <person name="Lee S.E."/>
            <person name="Jeon J."/>
            <person name="Kim H."/>
            <person name="Choi G."/>
            <person name="Song H."/>
            <person name="Lee J."/>
            <person name="Lee S.C."/>
            <person name="Kwon J.K."/>
            <person name="Lee H.Y."/>
            <person name="Koo N."/>
            <person name="Hong Y."/>
            <person name="Kim R.W."/>
            <person name="Kang W.H."/>
            <person name="Huh J.H."/>
            <person name="Kang B.C."/>
            <person name="Yang T.J."/>
            <person name="Lee Y.H."/>
            <person name="Bennetzen J.L."/>
            <person name="Choi D."/>
        </authorList>
    </citation>
    <scope>NUCLEOTIDE SEQUENCE [LARGE SCALE GENOMIC DNA]</scope>
    <source>
        <strain evidence="2">cv. PBC81</strain>
    </source>
</reference>
<dbReference type="AlphaFoldDB" id="A0A2G2WH59"/>
<comment type="caution">
    <text evidence="1">The sequence shown here is derived from an EMBL/GenBank/DDBJ whole genome shotgun (WGS) entry which is preliminary data.</text>
</comment>